<dbReference type="Pfam" id="PF13618">
    <property type="entry name" value="Gluconate_2-dh3"/>
    <property type="match status" value="1"/>
</dbReference>
<evidence type="ECO:0000313" key="2">
    <source>
        <dbReference type="Proteomes" id="UP001597532"/>
    </source>
</evidence>
<organism evidence="1 2">
    <name type="scientific">Arenibacter antarcticus</name>
    <dbReference type="NCBI Taxonomy" id="2040469"/>
    <lineage>
        <taxon>Bacteria</taxon>
        <taxon>Pseudomonadati</taxon>
        <taxon>Bacteroidota</taxon>
        <taxon>Flavobacteriia</taxon>
        <taxon>Flavobacteriales</taxon>
        <taxon>Flavobacteriaceae</taxon>
        <taxon>Arenibacter</taxon>
    </lineage>
</organism>
<proteinExistence type="predicted"/>
<dbReference type="PROSITE" id="PS51257">
    <property type="entry name" value="PROKAR_LIPOPROTEIN"/>
    <property type="match status" value="1"/>
</dbReference>
<keyword evidence="2" id="KW-1185">Reference proteome</keyword>
<reference evidence="2" key="1">
    <citation type="journal article" date="2019" name="Int. J. Syst. Evol. Microbiol.">
        <title>The Global Catalogue of Microorganisms (GCM) 10K type strain sequencing project: providing services to taxonomists for standard genome sequencing and annotation.</title>
        <authorList>
            <consortium name="The Broad Institute Genomics Platform"/>
            <consortium name="The Broad Institute Genome Sequencing Center for Infectious Disease"/>
            <person name="Wu L."/>
            <person name="Ma J."/>
        </authorList>
    </citation>
    <scope>NUCLEOTIDE SEQUENCE [LARGE SCALE GENOMIC DNA]</scope>
    <source>
        <strain evidence="2">KCTC 52924</strain>
    </source>
</reference>
<protein>
    <submittedName>
        <fullName evidence="1">Gluconate 2-dehydrogenase subunit 3 family protein</fullName>
        <ecNumber evidence="1">1.-.-.-</ecNumber>
    </submittedName>
</protein>
<keyword evidence="1" id="KW-0560">Oxidoreductase</keyword>
<dbReference type="EMBL" id="JBHUOK010000034">
    <property type="protein sequence ID" value="MFD2791803.1"/>
    <property type="molecule type" value="Genomic_DNA"/>
</dbReference>
<comment type="caution">
    <text evidence="1">The sequence shown here is derived from an EMBL/GenBank/DDBJ whole genome shotgun (WGS) entry which is preliminary data.</text>
</comment>
<dbReference type="GO" id="GO:0016491">
    <property type="term" value="F:oxidoreductase activity"/>
    <property type="evidence" value="ECO:0007669"/>
    <property type="project" value="UniProtKB-KW"/>
</dbReference>
<name>A0ABW5VJB9_9FLAO</name>
<accession>A0ABW5VJB9</accession>
<gene>
    <name evidence="1" type="ORF">ACFS1K_18690</name>
</gene>
<dbReference type="InterPro" id="IPR027056">
    <property type="entry name" value="Gluconate_2DH_su3"/>
</dbReference>
<dbReference type="EC" id="1.-.-.-" evidence="1"/>
<evidence type="ECO:0000313" key="1">
    <source>
        <dbReference type="EMBL" id="MFD2791803.1"/>
    </source>
</evidence>
<dbReference type="Proteomes" id="UP001597532">
    <property type="component" value="Unassembled WGS sequence"/>
</dbReference>
<sequence>MERREAVIKISWILKSVYLAPSIFTGFLSCKSEVSSANLYVFSKEQDKLVTAIADSILPRTETPSASDVKVNLYLDLMLNEVFEDAYKNSFLKGLDEFDENCKAFTGNNFLELNESEKQDYLNRLEKEANAVEKVNLEPFFRRFKMLVVTIYFSTEQGVKQNLDYAPIPGPYLGDVEFTSETRIMKGN</sequence>
<dbReference type="RefSeq" id="WP_251808671.1">
    <property type="nucleotide sequence ID" value="NZ_CP166679.1"/>
</dbReference>